<dbReference type="Proteomes" id="UP000058857">
    <property type="component" value="Chromosome 1"/>
</dbReference>
<dbReference type="RefSeq" id="WP_002733790.1">
    <property type="nucleotide sequence ID" value="NZ_CP012029.1"/>
</dbReference>
<protein>
    <submittedName>
        <fullName evidence="1">Uncharacterized protein</fullName>
    </submittedName>
</protein>
<reference evidence="1 2" key="1">
    <citation type="journal article" date="2015" name="PLoS Negl. Trop. Dis.">
        <title>Distribution of Plasmids in Distinct Leptospira Pathogenic Species.</title>
        <authorList>
            <person name="Wang Y."/>
            <person name="Zhuang X."/>
            <person name="Zhong Y."/>
            <person name="Zhang C."/>
            <person name="Zhang Y."/>
            <person name="Zeng L."/>
            <person name="Zhu Y."/>
            <person name="He P."/>
            <person name="Dong K."/>
            <person name="Pal U."/>
            <person name="Guo X."/>
            <person name="Qin J."/>
        </authorList>
    </citation>
    <scope>NUCLEOTIDE SEQUENCE [LARGE SCALE GENOMIC DNA]</scope>
    <source>
        <strain evidence="1 2">56604</strain>
    </source>
</reference>
<accession>A0A0E3B2B0</accession>
<dbReference type="GeneID" id="61173760"/>
<name>A0A0E3B2B0_LEPBO</name>
<sequence length="182" mass="22094">MCYYITSTFPDQVDIEKAKKTLDRYHLQFNEILNSWILKQIPNRRRYFRPTLKICDCGTELGSLNGNKKKDHKSDTDKLKRKGWSQSKINRWVKERNAYQIKNSVKFDSYKNHNLSEGGFWYQFINDWLQISKEFGLLLHWYDGTIEEENFELKKIQKIKIEDISEMFFSKMEYDTLYLFQK</sequence>
<gene>
    <name evidence="1" type="ORF">LBBP_00803</name>
</gene>
<organism evidence="1">
    <name type="scientific">Leptospira borgpetersenii serovar Ballum</name>
    <dbReference type="NCBI Taxonomy" id="280505"/>
    <lineage>
        <taxon>Bacteria</taxon>
        <taxon>Pseudomonadati</taxon>
        <taxon>Spirochaetota</taxon>
        <taxon>Spirochaetia</taxon>
        <taxon>Leptospirales</taxon>
        <taxon>Leptospiraceae</taxon>
        <taxon>Leptospira</taxon>
    </lineage>
</organism>
<evidence type="ECO:0000313" key="1">
    <source>
        <dbReference type="EMBL" id="ALO25131.1"/>
    </source>
</evidence>
<proteinExistence type="predicted"/>
<dbReference type="AlphaFoldDB" id="A0A0E3B2B0"/>
<dbReference type="EMBL" id="CP012029">
    <property type="protein sequence ID" value="ALO25131.1"/>
    <property type="molecule type" value="Genomic_DNA"/>
</dbReference>
<dbReference type="PATRIC" id="fig|280505.15.peg.779"/>
<evidence type="ECO:0000313" key="2">
    <source>
        <dbReference type="Proteomes" id="UP000058857"/>
    </source>
</evidence>